<proteinExistence type="predicted"/>
<dbReference type="OrthoDB" id="407390at2759"/>
<name>A0A9P6FX06_9FUNG</name>
<evidence type="ECO:0000313" key="1">
    <source>
        <dbReference type="EMBL" id="KAF9583297.1"/>
    </source>
</evidence>
<protein>
    <submittedName>
        <fullName evidence="1">Uncharacterized protein</fullName>
    </submittedName>
</protein>
<feature type="non-terminal residue" evidence="1">
    <location>
        <position position="188"/>
    </location>
</feature>
<gene>
    <name evidence="1" type="ORF">BGW38_009803</name>
</gene>
<reference evidence="1" key="1">
    <citation type="journal article" date="2020" name="Fungal Divers.">
        <title>Resolving the Mortierellaceae phylogeny through synthesis of multi-gene phylogenetics and phylogenomics.</title>
        <authorList>
            <person name="Vandepol N."/>
            <person name="Liber J."/>
            <person name="Desiro A."/>
            <person name="Na H."/>
            <person name="Kennedy M."/>
            <person name="Barry K."/>
            <person name="Grigoriev I.V."/>
            <person name="Miller A.N."/>
            <person name="O'Donnell K."/>
            <person name="Stajich J.E."/>
            <person name="Bonito G."/>
        </authorList>
    </citation>
    <scope>NUCLEOTIDE SEQUENCE</scope>
    <source>
        <strain evidence="1">KOD1015</strain>
    </source>
</reference>
<evidence type="ECO:0000313" key="2">
    <source>
        <dbReference type="Proteomes" id="UP000780801"/>
    </source>
</evidence>
<keyword evidence="2" id="KW-1185">Reference proteome</keyword>
<dbReference type="Proteomes" id="UP000780801">
    <property type="component" value="Unassembled WGS sequence"/>
</dbReference>
<dbReference type="EMBL" id="JAABOA010000745">
    <property type="protein sequence ID" value="KAF9583297.1"/>
    <property type="molecule type" value="Genomic_DNA"/>
</dbReference>
<accession>A0A9P6FX06</accession>
<comment type="caution">
    <text evidence="1">The sequence shown here is derived from an EMBL/GenBank/DDBJ whole genome shotgun (WGS) entry which is preliminary data.</text>
</comment>
<dbReference type="AlphaFoldDB" id="A0A9P6FX06"/>
<sequence>MSTMTLTRLPRTLNTHSAASRCFATHARTRARAGPVHSAATAAATTSSPALGQCRILIRNKHHLTTCTNSTPYPSSSSSASTAAHRPYGHLAAVESSPLPPPLMPLSTLPPPPMPQQLHRPTHVRAFPKSTLDLPAAGPRRRYSPQHFYQNRILDPYVHQSVHAITLRQLVFFGRHMQEDKLLKSANY</sequence>
<organism evidence="1 2">
    <name type="scientific">Lunasporangiospora selenospora</name>
    <dbReference type="NCBI Taxonomy" id="979761"/>
    <lineage>
        <taxon>Eukaryota</taxon>
        <taxon>Fungi</taxon>
        <taxon>Fungi incertae sedis</taxon>
        <taxon>Mucoromycota</taxon>
        <taxon>Mortierellomycotina</taxon>
        <taxon>Mortierellomycetes</taxon>
        <taxon>Mortierellales</taxon>
        <taxon>Mortierellaceae</taxon>
        <taxon>Lunasporangiospora</taxon>
    </lineage>
</organism>